<organism evidence="1 2">
    <name type="scientific">Longispora fulva</name>
    <dbReference type="NCBI Taxonomy" id="619741"/>
    <lineage>
        <taxon>Bacteria</taxon>
        <taxon>Bacillati</taxon>
        <taxon>Actinomycetota</taxon>
        <taxon>Actinomycetes</taxon>
        <taxon>Micromonosporales</taxon>
        <taxon>Micromonosporaceae</taxon>
        <taxon>Longispora</taxon>
    </lineage>
</organism>
<evidence type="ECO:0000313" key="1">
    <source>
        <dbReference type="EMBL" id="MBG6139098.1"/>
    </source>
</evidence>
<dbReference type="GO" id="GO:0008967">
    <property type="term" value="F:phosphoglycolate phosphatase activity"/>
    <property type="evidence" value="ECO:0007669"/>
    <property type="project" value="TreeGrafter"/>
</dbReference>
<reference evidence="1" key="1">
    <citation type="submission" date="2020-11" db="EMBL/GenBank/DDBJ databases">
        <title>Sequencing the genomes of 1000 actinobacteria strains.</title>
        <authorList>
            <person name="Klenk H.-P."/>
        </authorList>
    </citation>
    <scope>NUCLEOTIDE SEQUENCE</scope>
    <source>
        <strain evidence="1">DSM 45356</strain>
    </source>
</reference>
<dbReference type="EMBL" id="JADOUF010000001">
    <property type="protein sequence ID" value="MBG6139098.1"/>
    <property type="molecule type" value="Genomic_DNA"/>
</dbReference>
<dbReference type="Pfam" id="PF13419">
    <property type="entry name" value="HAD_2"/>
    <property type="match status" value="1"/>
</dbReference>
<dbReference type="AlphaFoldDB" id="A0A8J7GEE5"/>
<comment type="caution">
    <text evidence="1">The sequence shown here is derived from an EMBL/GenBank/DDBJ whole genome shotgun (WGS) entry which is preliminary data.</text>
</comment>
<evidence type="ECO:0000313" key="2">
    <source>
        <dbReference type="Proteomes" id="UP000622552"/>
    </source>
</evidence>
<sequence length="203" mass="22021">MPRPLVGFDLDMTLIDSRRGIGAVYHQLNARYGLDIDVDLVVGRLGPPLQWEIAQWVPEDRVEEMVAAYRALYPEYAIPAVDLLPGAREALAATTPVVITAKNAPQARLHLEYFALDVEHVVGLAWGEGKADALREHRPVAYVGDHTADMAAARSAGVPAIGVTTGHCTADELREAGADLVLQDLTWLDLATLDSLKGPVIRK</sequence>
<gene>
    <name evidence="1" type="ORF">IW245_005292</name>
</gene>
<proteinExistence type="predicted"/>
<protein>
    <submittedName>
        <fullName evidence="1">Phosphoglycolate phosphatase-like HAD superfamily hydrolase</fullName>
    </submittedName>
</protein>
<accession>A0A8J7GEE5</accession>
<keyword evidence="2" id="KW-1185">Reference proteome</keyword>
<dbReference type="PANTHER" id="PTHR43434">
    <property type="entry name" value="PHOSPHOGLYCOLATE PHOSPHATASE"/>
    <property type="match status" value="1"/>
</dbReference>
<dbReference type="PANTHER" id="PTHR43434:SF1">
    <property type="entry name" value="PHOSPHOGLYCOLATE PHOSPHATASE"/>
    <property type="match status" value="1"/>
</dbReference>
<keyword evidence="1" id="KW-0378">Hydrolase</keyword>
<dbReference type="Proteomes" id="UP000622552">
    <property type="component" value="Unassembled WGS sequence"/>
</dbReference>
<dbReference type="InterPro" id="IPR036412">
    <property type="entry name" value="HAD-like_sf"/>
</dbReference>
<name>A0A8J7GEE5_9ACTN</name>
<dbReference type="Gene3D" id="3.40.50.1000">
    <property type="entry name" value="HAD superfamily/HAD-like"/>
    <property type="match status" value="1"/>
</dbReference>
<dbReference type="InterPro" id="IPR023198">
    <property type="entry name" value="PGP-like_dom2"/>
</dbReference>
<dbReference type="SUPFAM" id="SSF56784">
    <property type="entry name" value="HAD-like"/>
    <property type="match status" value="1"/>
</dbReference>
<dbReference type="RefSeq" id="WP_233472933.1">
    <property type="nucleotide sequence ID" value="NZ_BONS01000011.1"/>
</dbReference>
<dbReference type="GO" id="GO:0005829">
    <property type="term" value="C:cytosol"/>
    <property type="evidence" value="ECO:0007669"/>
    <property type="project" value="TreeGrafter"/>
</dbReference>
<dbReference type="GO" id="GO:0006281">
    <property type="term" value="P:DNA repair"/>
    <property type="evidence" value="ECO:0007669"/>
    <property type="project" value="TreeGrafter"/>
</dbReference>
<dbReference type="InterPro" id="IPR023214">
    <property type="entry name" value="HAD_sf"/>
</dbReference>
<dbReference type="InterPro" id="IPR041492">
    <property type="entry name" value="HAD_2"/>
</dbReference>
<dbReference type="Gene3D" id="1.10.150.240">
    <property type="entry name" value="Putative phosphatase, domain 2"/>
    <property type="match status" value="1"/>
</dbReference>
<dbReference type="InterPro" id="IPR050155">
    <property type="entry name" value="HAD-like_hydrolase_sf"/>
</dbReference>